<comment type="PTM">
    <text evidence="9">Transiently phosphorylated on a His residue during the reaction cycle. Phosphorylation strongly increases the affinity for substrates and increases the rate of nicotinate D-ribonucleotide production. Dephosphorylation regenerates the low-affinity form of the enzyme, leading to product release.</text>
</comment>
<dbReference type="InterPro" id="IPR036068">
    <property type="entry name" value="Nicotinate_pribotase-like_C"/>
</dbReference>
<keyword evidence="5 9" id="KW-0436">Ligase</keyword>
<dbReference type="InterPro" id="IPR006405">
    <property type="entry name" value="Nic_PRibTrfase_pncB"/>
</dbReference>
<feature type="domain" description="Nicotinate phosphoribosyltransferase C-terminal" evidence="12">
    <location>
        <begin position="369"/>
        <end position="478"/>
    </location>
</feature>
<dbReference type="GO" id="GO:0047280">
    <property type="term" value="F:nicotinamide phosphoribosyltransferase activity"/>
    <property type="evidence" value="ECO:0007669"/>
    <property type="project" value="UniProtKB-ARBA"/>
</dbReference>
<evidence type="ECO:0000259" key="12">
    <source>
        <dbReference type="Pfam" id="PF17956"/>
    </source>
</evidence>
<accession>A0A0L6ZEK1</accession>
<dbReference type="Pfam" id="PF17767">
    <property type="entry name" value="NAPRTase_N"/>
    <property type="match status" value="1"/>
</dbReference>
<dbReference type="NCBIfam" id="NF006695">
    <property type="entry name" value="PRK09243.1-2"/>
    <property type="match status" value="1"/>
</dbReference>
<dbReference type="CDD" id="cd01570">
    <property type="entry name" value="NAPRTase_A"/>
    <property type="match status" value="1"/>
</dbReference>
<dbReference type="EC" id="6.3.4.21" evidence="3 9"/>
<keyword evidence="4" id="KW-0597">Phosphoprotein</keyword>
<dbReference type="InterPro" id="IPR041525">
    <property type="entry name" value="N/Namide_PRibTrfase"/>
</dbReference>
<evidence type="ECO:0000256" key="2">
    <source>
        <dbReference type="ARBA" id="ARBA00010897"/>
    </source>
</evidence>
<dbReference type="InterPro" id="IPR040727">
    <property type="entry name" value="NAPRTase_N"/>
</dbReference>
<dbReference type="UniPathway" id="UPA00253">
    <property type="reaction ID" value="UER00457"/>
</dbReference>
<dbReference type="InterPro" id="IPR013785">
    <property type="entry name" value="Aldolase_TIM"/>
</dbReference>
<dbReference type="EMBL" id="LHUR01000005">
    <property type="protein sequence ID" value="KOA21382.1"/>
    <property type="molecule type" value="Genomic_DNA"/>
</dbReference>
<name>A0A0L6ZEK1_9CLOT</name>
<comment type="caution">
    <text evidence="13">The sequence shown here is derived from an EMBL/GenBank/DDBJ whole genome shotgun (WGS) entry which is preliminary data.</text>
</comment>
<dbReference type="InterPro" id="IPR041619">
    <property type="entry name" value="NAPRTase_C"/>
</dbReference>
<dbReference type="GO" id="GO:0004516">
    <property type="term" value="F:nicotinate phosphoribosyltransferase activity"/>
    <property type="evidence" value="ECO:0007669"/>
    <property type="project" value="UniProtKB-UniRule"/>
</dbReference>
<comment type="catalytic activity">
    <reaction evidence="8 9">
        <text>5-phospho-alpha-D-ribose 1-diphosphate + nicotinate + ATP + H2O = nicotinate beta-D-ribonucleotide + ADP + phosphate + diphosphate</text>
        <dbReference type="Rhea" id="RHEA:36163"/>
        <dbReference type="ChEBI" id="CHEBI:15377"/>
        <dbReference type="ChEBI" id="CHEBI:30616"/>
        <dbReference type="ChEBI" id="CHEBI:32544"/>
        <dbReference type="ChEBI" id="CHEBI:33019"/>
        <dbReference type="ChEBI" id="CHEBI:43474"/>
        <dbReference type="ChEBI" id="CHEBI:57502"/>
        <dbReference type="ChEBI" id="CHEBI:58017"/>
        <dbReference type="ChEBI" id="CHEBI:456216"/>
        <dbReference type="EC" id="6.3.4.21"/>
    </reaction>
</comment>
<feature type="domain" description="Nicotinate phosphoribosyltransferase N-terminal" evidence="11">
    <location>
        <begin position="16"/>
        <end position="140"/>
    </location>
</feature>
<evidence type="ECO:0000256" key="8">
    <source>
        <dbReference type="ARBA" id="ARBA00048668"/>
    </source>
</evidence>
<dbReference type="PATRIC" id="fig|1121318.3.peg.52"/>
<evidence type="ECO:0000259" key="10">
    <source>
        <dbReference type="Pfam" id="PF04095"/>
    </source>
</evidence>
<dbReference type="NCBIfam" id="TIGR01513">
    <property type="entry name" value="NAPRTase_put"/>
    <property type="match status" value="1"/>
</dbReference>
<dbReference type="GO" id="GO:0005829">
    <property type="term" value="C:cytosol"/>
    <property type="evidence" value="ECO:0007669"/>
    <property type="project" value="TreeGrafter"/>
</dbReference>
<dbReference type="PIRSF" id="PIRSF000484">
    <property type="entry name" value="NAPRT"/>
    <property type="match status" value="1"/>
</dbReference>
<evidence type="ECO:0000256" key="4">
    <source>
        <dbReference type="ARBA" id="ARBA00022553"/>
    </source>
</evidence>
<protein>
    <recommendedName>
        <fullName evidence="3 9">Nicotinate phosphoribosyltransferase</fullName>
        <ecNumber evidence="3 9">6.3.4.21</ecNumber>
    </recommendedName>
</protein>
<dbReference type="AlphaFoldDB" id="A0A0L6ZEK1"/>
<gene>
    <name evidence="13" type="primary">pncB2</name>
    <name evidence="13" type="ORF">CLHOM_00530</name>
</gene>
<proteinExistence type="inferred from homology"/>
<dbReference type="SUPFAM" id="SSF54675">
    <property type="entry name" value="Nicotinate/Quinolinate PRTase N-terminal domain-like"/>
    <property type="match status" value="1"/>
</dbReference>
<evidence type="ECO:0000256" key="6">
    <source>
        <dbReference type="ARBA" id="ARBA00022642"/>
    </source>
</evidence>
<dbReference type="NCBIfam" id="NF009131">
    <property type="entry name" value="PRK12484.1"/>
    <property type="match status" value="1"/>
</dbReference>
<dbReference type="Pfam" id="PF17956">
    <property type="entry name" value="NAPRTase_C"/>
    <property type="match status" value="1"/>
</dbReference>
<dbReference type="FunFam" id="3.20.20.70:FF:000076">
    <property type="entry name" value="Nicotinate phosphoribosyltransferase"/>
    <property type="match status" value="1"/>
</dbReference>
<keyword evidence="13" id="KW-0328">Glycosyltransferase</keyword>
<dbReference type="RefSeq" id="WP_052219668.1">
    <property type="nucleotide sequence ID" value="NZ_LHUR01000005.1"/>
</dbReference>
<evidence type="ECO:0000256" key="7">
    <source>
        <dbReference type="ARBA" id="ARBA00022679"/>
    </source>
</evidence>
<dbReference type="Gene3D" id="3.20.20.70">
    <property type="entry name" value="Aldolase class I"/>
    <property type="match status" value="1"/>
</dbReference>
<dbReference type="Pfam" id="PF04095">
    <property type="entry name" value="NAPRTase"/>
    <property type="match status" value="1"/>
</dbReference>
<keyword evidence="7 9" id="KW-0808">Transferase</keyword>
<evidence type="ECO:0000256" key="3">
    <source>
        <dbReference type="ARBA" id="ARBA00013236"/>
    </source>
</evidence>
<sequence>MDNNLFNIKNGRNLTMLVDFYELTMGNGYLESDLSDTIAYFDMFFRRIPDGGGYCIMSGVEQLIEYLSNLKFTDEDIDYLKSKNYFSDKFLEYLRNFKFQCDVWAIPEGNPVFPGEPLVTVRGPIMQAQFVETMILLTINHQTLIATKANRICRAADGRPVMEFGSRRAQGYDGAIYGARSAIIGGCTSTACTIAEQMFNVPASGTMAHSWVQLFPTEFEAFKTWAETYPNNCVLLVDTYNVLKSGIPNAIKVFDEILTPMGVKPKGIRIDSGDITYLTKKCRTLLDEAGYPDVKIIVSNSLDEHIITHVLSQGAKIDSFGVGERLITAKSEPVFGGVYKLVAIEHKGKIIAKIKISENEEKITNPGFKKIYRLFDKTTDKAIADLICLNSETIDNSKPLEIFDPVFTWKKKKLNNYYAKELMVKIFDKGIPCYESPSVKEIQEYAKSETNKLWEEVLRFENPHNYYVDLSNQLWDLKHDLLNKYASLYE</sequence>
<dbReference type="GO" id="GO:0034355">
    <property type="term" value="P:NAD+ biosynthetic process via the salvage pathway"/>
    <property type="evidence" value="ECO:0007669"/>
    <property type="project" value="TreeGrafter"/>
</dbReference>
<dbReference type="SUPFAM" id="SSF51690">
    <property type="entry name" value="Nicotinate/Quinolinate PRTase C-terminal domain-like"/>
    <property type="match status" value="1"/>
</dbReference>
<evidence type="ECO:0000313" key="14">
    <source>
        <dbReference type="Proteomes" id="UP000037043"/>
    </source>
</evidence>
<evidence type="ECO:0000256" key="9">
    <source>
        <dbReference type="RuleBase" id="RU365100"/>
    </source>
</evidence>
<organism evidence="13 14">
    <name type="scientific">Clostridium homopropionicum DSM 5847</name>
    <dbReference type="NCBI Taxonomy" id="1121318"/>
    <lineage>
        <taxon>Bacteria</taxon>
        <taxon>Bacillati</taxon>
        <taxon>Bacillota</taxon>
        <taxon>Clostridia</taxon>
        <taxon>Eubacteriales</taxon>
        <taxon>Clostridiaceae</taxon>
        <taxon>Clostridium</taxon>
    </lineage>
</organism>
<comment type="similarity">
    <text evidence="2 9">Belongs to the NAPRTase family.</text>
</comment>
<keyword evidence="6 9" id="KW-0662">Pyridine nucleotide biosynthesis</keyword>
<dbReference type="InterPro" id="IPR007229">
    <property type="entry name" value="Nic_PRibTrfase-Fam"/>
</dbReference>
<evidence type="ECO:0000259" key="11">
    <source>
        <dbReference type="Pfam" id="PF17767"/>
    </source>
</evidence>
<evidence type="ECO:0000256" key="1">
    <source>
        <dbReference type="ARBA" id="ARBA00004952"/>
    </source>
</evidence>
<dbReference type="PANTHER" id="PTHR11098">
    <property type="entry name" value="NICOTINATE PHOSPHORIBOSYLTRANSFERASE"/>
    <property type="match status" value="1"/>
</dbReference>
<comment type="pathway">
    <text evidence="1 9">Cofactor biosynthesis; NAD(+) biosynthesis; nicotinate D-ribonucleotide from nicotinate: step 1/1.</text>
</comment>
<reference evidence="14" key="1">
    <citation type="submission" date="2015-08" db="EMBL/GenBank/DDBJ databases">
        <title>Genome sequence of the strict anaerobe Clostridium homopropionicum LuHBu1 (DSM 5847T).</title>
        <authorList>
            <person name="Poehlein A."/>
            <person name="Beck M."/>
            <person name="Schiel-Bengelsdorf B."/>
            <person name="Bengelsdorf F.R."/>
            <person name="Daniel R."/>
            <person name="Duerre P."/>
        </authorList>
    </citation>
    <scope>NUCLEOTIDE SEQUENCE [LARGE SCALE GENOMIC DNA]</scope>
    <source>
        <strain evidence="14">DSM 5847</strain>
    </source>
</reference>
<dbReference type="STRING" id="36844.SAMN04488501_105173"/>
<keyword evidence="14" id="KW-1185">Reference proteome</keyword>
<evidence type="ECO:0000256" key="5">
    <source>
        <dbReference type="ARBA" id="ARBA00022598"/>
    </source>
</evidence>
<comment type="function">
    <text evidence="9">Catalyzes the first step in the biosynthesis of NAD from nicotinic acid, the ATP-dependent synthesis of beta-nicotinate D-ribonucleotide from nicotinate and 5-phospho-D-ribose 1-phosphate.</text>
</comment>
<evidence type="ECO:0000313" key="13">
    <source>
        <dbReference type="EMBL" id="KOA21382.1"/>
    </source>
</evidence>
<dbReference type="PANTHER" id="PTHR11098:SF1">
    <property type="entry name" value="NICOTINATE PHOSPHORIBOSYLTRANSFERASE"/>
    <property type="match status" value="1"/>
</dbReference>
<dbReference type="Gene3D" id="3.20.140.10">
    <property type="entry name" value="nicotinate phosphoribosyltransferase"/>
    <property type="match status" value="1"/>
</dbReference>
<dbReference type="Proteomes" id="UP000037043">
    <property type="component" value="Unassembled WGS sequence"/>
</dbReference>
<feature type="domain" description="Nicotinate/nicotinamide phosphoribosyltransferase" evidence="10">
    <location>
        <begin position="161"/>
        <end position="353"/>
    </location>
</feature>